<keyword evidence="1" id="KW-1185">Reference proteome</keyword>
<accession>A0A1I7Z9A9</accession>
<evidence type="ECO:0000313" key="2">
    <source>
        <dbReference type="WBParaSite" id="L893_g2407.t1"/>
    </source>
</evidence>
<proteinExistence type="predicted"/>
<dbReference type="WBParaSite" id="L893_g2407.t1">
    <property type="protein sequence ID" value="L893_g2407.t1"/>
    <property type="gene ID" value="L893_g2407"/>
</dbReference>
<name>A0A1I7Z9A9_9BILA</name>
<dbReference type="Proteomes" id="UP000095287">
    <property type="component" value="Unplaced"/>
</dbReference>
<organism evidence="1 2">
    <name type="scientific">Steinernema glaseri</name>
    <dbReference type="NCBI Taxonomy" id="37863"/>
    <lineage>
        <taxon>Eukaryota</taxon>
        <taxon>Metazoa</taxon>
        <taxon>Ecdysozoa</taxon>
        <taxon>Nematoda</taxon>
        <taxon>Chromadorea</taxon>
        <taxon>Rhabditida</taxon>
        <taxon>Tylenchina</taxon>
        <taxon>Panagrolaimomorpha</taxon>
        <taxon>Strongyloidoidea</taxon>
        <taxon>Steinernematidae</taxon>
        <taxon>Steinernema</taxon>
    </lineage>
</organism>
<dbReference type="AlphaFoldDB" id="A0A1I7Z9A9"/>
<sequence>MAVLLTFEGTGNQKTSSKGCSHLGGSFKEGSVHKCHTVLTDLTRRRKQDKNDMFTRREPHNKIADQRSTSTCGTVLLTRYLGVDICDVYWSAASMWKLSDVSTIPKLVQPKQKPSVALTRTKISERPRCLKKTLWSTEQSLDNIVGQNTNRKRNRTSLAR</sequence>
<protein>
    <submittedName>
        <fullName evidence="2">Uncharacterized protein</fullName>
    </submittedName>
</protein>
<reference evidence="2" key="1">
    <citation type="submission" date="2016-11" db="UniProtKB">
        <authorList>
            <consortium name="WormBaseParasite"/>
        </authorList>
    </citation>
    <scope>IDENTIFICATION</scope>
</reference>
<evidence type="ECO:0000313" key="1">
    <source>
        <dbReference type="Proteomes" id="UP000095287"/>
    </source>
</evidence>